<dbReference type="SUPFAM" id="SSF143865">
    <property type="entry name" value="CorA soluble domain-like"/>
    <property type="match status" value="1"/>
</dbReference>
<dbReference type="EMBL" id="CP124550">
    <property type="protein sequence ID" value="WIO46385.1"/>
    <property type="molecule type" value="Genomic_DNA"/>
</dbReference>
<evidence type="ECO:0000256" key="1">
    <source>
        <dbReference type="ARBA" id="ARBA00004141"/>
    </source>
</evidence>
<feature type="coiled-coil region" evidence="6">
    <location>
        <begin position="206"/>
        <end position="233"/>
    </location>
</feature>
<dbReference type="Proteomes" id="UP001177295">
    <property type="component" value="Chromosome"/>
</dbReference>
<keyword evidence="3 7" id="KW-0812">Transmembrane</keyword>
<dbReference type="SUPFAM" id="SSF144083">
    <property type="entry name" value="Magnesium transport protein CorA, transmembrane region"/>
    <property type="match status" value="1"/>
</dbReference>
<proteinExistence type="inferred from homology"/>
<sequence>MLTYYQFADGALERCDDVKHAAWTRCENPSADDLFHLHQLGLDDDLVNDALDPHEIPRIEQGDGWVYFITRLPGVDDNFNDFTTPIMFALGEHVVTLSRERMGRVWQPFVDRTRIQAPSQTQLFLVMVEAMLRSYQSRVALINRQTRAVTGDVTTLRSRDIATLVEFERKLNDYLDALIPTNVALERTLNTRYKLIKLGEEDQGIVEDLSVDIEQLIARCKSLLRTIQNVRDSFRAVMDTRLNETMRILTVATLALTIPTMLAGLFGMNVDFPFDTHGVMAFWIIVAASIITAIATGYYFLKKR</sequence>
<dbReference type="InterPro" id="IPR045863">
    <property type="entry name" value="CorA_TM1_TM2"/>
</dbReference>
<evidence type="ECO:0000256" key="7">
    <source>
        <dbReference type="SAM" id="Phobius"/>
    </source>
</evidence>
<dbReference type="RefSeq" id="WP_376753914.1">
    <property type="nucleotide sequence ID" value="NZ_CP124550.1"/>
</dbReference>
<keyword evidence="9" id="KW-1185">Reference proteome</keyword>
<evidence type="ECO:0000256" key="6">
    <source>
        <dbReference type="SAM" id="Coils"/>
    </source>
</evidence>
<comment type="subcellular location">
    <subcellularLocation>
        <location evidence="1">Membrane</location>
        <topology evidence="1">Multi-pass membrane protein</topology>
    </subcellularLocation>
</comment>
<evidence type="ECO:0000313" key="9">
    <source>
        <dbReference type="Proteomes" id="UP001177295"/>
    </source>
</evidence>
<dbReference type="PANTHER" id="PTHR47891:SF2">
    <property type="entry name" value="MAGNESIUM AND COBALT TRANSPORTER"/>
    <property type="match status" value="1"/>
</dbReference>
<keyword evidence="4 7" id="KW-1133">Transmembrane helix</keyword>
<dbReference type="InterPro" id="IPR047199">
    <property type="entry name" value="CorA-like"/>
</dbReference>
<evidence type="ECO:0000256" key="5">
    <source>
        <dbReference type="ARBA" id="ARBA00023136"/>
    </source>
</evidence>
<organism evidence="8 9">
    <name type="scientific">Candidatus Southlakia epibionticum</name>
    <dbReference type="NCBI Taxonomy" id="3043284"/>
    <lineage>
        <taxon>Bacteria</taxon>
        <taxon>Candidatus Saccharimonadota</taxon>
        <taxon>Candidatus Saccharimonadia</taxon>
        <taxon>Candidatus Saccharimonadales</taxon>
        <taxon>Candidatus Saccharimonadaceae</taxon>
        <taxon>Candidatus Southlakia</taxon>
    </lineage>
</organism>
<evidence type="ECO:0000256" key="2">
    <source>
        <dbReference type="ARBA" id="ARBA00009765"/>
    </source>
</evidence>
<name>A0ABY8WXY5_9BACT</name>
<dbReference type="InterPro" id="IPR045861">
    <property type="entry name" value="CorA_cytoplasmic_dom"/>
</dbReference>
<evidence type="ECO:0000256" key="3">
    <source>
        <dbReference type="ARBA" id="ARBA00022692"/>
    </source>
</evidence>
<protein>
    <submittedName>
        <fullName evidence="8">Magnesium transporter CorA family protein</fullName>
    </submittedName>
</protein>
<dbReference type="PANTHER" id="PTHR47891">
    <property type="entry name" value="TRANSPORTER-RELATED"/>
    <property type="match status" value="1"/>
</dbReference>
<accession>A0ABY8WXY5</accession>
<gene>
    <name evidence="8" type="ORF">SEML1_0788</name>
</gene>
<keyword evidence="5 7" id="KW-0472">Membrane</keyword>
<evidence type="ECO:0000313" key="8">
    <source>
        <dbReference type="EMBL" id="WIO46385.1"/>
    </source>
</evidence>
<dbReference type="Gene3D" id="3.30.460.20">
    <property type="entry name" value="CorA soluble domain-like"/>
    <property type="match status" value="1"/>
</dbReference>
<keyword evidence="6" id="KW-0175">Coiled coil</keyword>
<dbReference type="Gene3D" id="1.20.58.340">
    <property type="entry name" value="Magnesium transport protein CorA, transmembrane region"/>
    <property type="match status" value="2"/>
</dbReference>
<comment type="similarity">
    <text evidence="2">Belongs to the CorA metal ion transporter (MIT) (TC 1.A.35) family.</text>
</comment>
<dbReference type="Pfam" id="PF01544">
    <property type="entry name" value="CorA"/>
    <property type="match status" value="1"/>
</dbReference>
<feature type="transmembrane region" description="Helical" evidence="7">
    <location>
        <begin position="248"/>
        <end position="268"/>
    </location>
</feature>
<feature type="transmembrane region" description="Helical" evidence="7">
    <location>
        <begin position="280"/>
        <end position="301"/>
    </location>
</feature>
<dbReference type="InterPro" id="IPR002523">
    <property type="entry name" value="MgTranspt_CorA/ZnTranspt_ZntB"/>
</dbReference>
<evidence type="ECO:0000256" key="4">
    <source>
        <dbReference type="ARBA" id="ARBA00022989"/>
    </source>
</evidence>
<dbReference type="CDD" id="cd12827">
    <property type="entry name" value="EcCorA_ZntB-like_u2"/>
    <property type="match status" value="1"/>
</dbReference>
<reference evidence="8 9" key="1">
    <citation type="journal article" date="2023" name="Cell">
        <title>Genetic manipulation of Patescibacteria provides mechanistic insights into microbial dark matter and the epibiotic lifestyle.</title>
        <authorList>
            <person name="Wang Y."/>
            <person name="Gallagher L.A."/>
            <person name="Andrade P.A."/>
            <person name="Liu A."/>
            <person name="Humphreys I.R."/>
            <person name="Turkarslan S."/>
            <person name="Cutler K.J."/>
            <person name="Arrieta-Ortiz M.L."/>
            <person name="Li Y."/>
            <person name="Radey M.C."/>
            <person name="McLean J.S."/>
            <person name="Cong Q."/>
            <person name="Baker D."/>
            <person name="Baliga N.S."/>
            <person name="Peterson S.B."/>
            <person name="Mougous J.D."/>
        </authorList>
    </citation>
    <scope>NUCLEOTIDE SEQUENCE [LARGE SCALE GENOMIC DNA]</scope>
    <source>
        <strain evidence="8 9">ML1</strain>
    </source>
</reference>